<name>A0ABP8V5J7_9GAMM</name>
<evidence type="ECO:0000259" key="2">
    <source>
        <dbReference type="Pfam" id="PF13309"/>
    </source>
</evidence>
<dbReference type="Proteomes" id="UP001500604">
    <property type="component" value="Unassembled WGS sequence"/>
</dbReference>
<evidence type="ECO:0000313" key="3">
    <source>
        <dbReference type="EMBL" id="GAA4651315.1"/>
    </source>
</evidence>
<feature type="domain" description="YheO-like" evidence="1">
    <location>
        <begin position="20"/>
        <end position="125"/>
    </location>
</feature>
<accession>A0ABP8V5J7</accession>
<dbReference type="InterPro" id="IPR013559">
    <property type="entry name" value="YheO"/>
</dbReference>
<dbReference type="Pfam" id="PF08348">
    <property type="entry name" value="PAS_6"/>
    <property type="match status" value="1"/>
</dbReference>
<proteinExistence type="predicted"/>
<protein>
    <submittedName>
        <fullName evidence="3">Transcriptional regulator DauR</fullName>
    </submittedName>
</protein>
<dbReference type="InterPro" id="IPR039446">
    <property type="entry name" value="DauR-like"/>
</dbReference>
<dbReference type="PANTHER" id="PTHR35568:SF1">
    <property type="entry name" value="TRANSCRIPTIONAL REGULATOR DAUR"/>
    <property type="match status" value="1"/>
</dbReference>
<sequence length="221" mass="24894">MTHSESMRKKKTSGTEALLLERYAPVADGIVALFAGYVEAVIHDYASQKVVYIANNLSKRSLGDDSALDDIAPEEPETVIGPYEKVGWDGGRQRSISIVLRDDDGHTIGLLCINMKLDVFEQAKQAFDILLSHPQLVPQPDKLFQDDWQERINTFIQHWLTQQGLTMARLSHPQKRALVTELYNNGAFKGKSSQNYVANVLNMGRATVFKYLRELKETENA</sequence>
<reference evidence="4" key="1">
    <citation type="journal article" date="2019" name="Int. J. Syst. Evol. Microbiol.">
        <title>The Global Catalogue of Microorganisms (GCM) 10K type strain sequencing project: providing services to taxonomists for standard genome sequencing and annotation.</title>
        <authorList>
            <consortium name="The Broad Institute Genomics Platform"/>
            <consortium name="The Broad Institute Genome Sequencing Center for Infectious Disease"/>
            <person name="Wu L."/>
            <person name="Ma J."/>
        </authorList>
    </citation>
    <scope>NUCLEOTIDE SEQUENCE [LARGE SCALE GENOMIC DNA]</scope>
    <source>
        <strain evidence="4">JCM 17805</strain>
    </source>
</reference>
<dbReference type="InterPro" id="IPR039445">
    <property type="entry name" value="DauR-like_HTH"/>
</dbReference>
<feature type="domain" description="Transcriptional regulator DauR-like HTH" evidence="2">
    <location>
        <begin position="152"/>
        <end position="213"/>
    </location>
</feature>
<dbReference type="EMBL" id="BAABFL010000447">
    <property type="protein sequence ID" value="GAA4651315.1"/>
    <property type="molecule type" value="Genomic_DNA"/>
</dbReference>
<gene>
    <name evidence="3" type="primary">dauR</name>
    <name evidence="3" type="ORF">GCM10023116_35990</name>
</gene>
<dbReference type="Pfam" id="PF13309">
    <property type="entry name" value="HTH_22"/>
    <property type="match status" value="1"/>
</dbReference>
<evidence type="ECO:0000313" key="4">
    <source>
        <dbReference type="Proteomes" id="UP001500604"/>
    </source>
</evidence>
<dbReference type="RefSeq" id="WP_345197673.1">
    <property type="nucleotide sequence ID" value="NZ_BAABFL010000447.1"/>
</dbReference>
<evidence type="ECO:0000259" key="1">
    <source>
        <dbReference type="Pfam" id="PF08348"/>
    </source>
</evidence>
<comment type="caution">
    <text evidence="3">The sequence shown here is derived from an EMBL/GenBank/DDBJ whole genome shotgun (WGS) entry which is preliminary data.</text>
</comment>
<organism evidence="3 4">
    <name type="scientific">Kistimonas scapharcae</name>
    <dbReference type="NCBI Taxonomy" id="1036133"/>
    <lineage>
        <taxon>Bacteria</taxon>
        <taxon>Pseudomonadati</taxon>
        <taxon>Pseudomonadota</taxon>
        <taxon>Gammaproteobacteria</taxon>
        <taxon>Oceanospirillales</taxon>
        <taxon>Endozoicomonadaceae</taxon>
        <taxon>Kistimonas</taxon>
    </lineage>
</organism>
<keyword evidence="4" id="KW-1185">Reference proteome</keyword>
<dbReference type="PANTHER" id="PTHR35568">
    <property type="entry name" value="TRANSCRIPTIONAL REGULATOR DAUR"/>
    <property type="match status" value="1"/>
</dbReference>